<dbReference type="InterPro" id="IPR036249">
    <property type="entry name" value="Thioredoxin-like_sf"/>
</dbReference>
<dbReference type="GO" id="GO:0006749">
    <property type="term" value="P:glutathione metabolic process"/>
    <property type="evidence" value="ECO:0007669"/>
    <property type="project" value="TreeGrafter"/>
</dbReference>
<evidence type="ECO:0000313" key="3">
    <source>
        <dbReference type="Proteomes" id="UP001255856"/>
    </source>
</evidence>
<dbReference type="EMBL" id="JASFZW010000007">
    <property type="protein sequence ID" value="KAK2077264.1"/>
    <property type="molecule type" value="Genomic_DNA"/>
</dbReference>
<dbReference type="GO" id="GO:0005737">
    <property type="term" value="C:cytoplasm"/>
    <property type="evidence" value="ECO:0007669"/>
    <property type="project" value="TreeGrafter"/>
</dbReference>
<reference evidence="2" key="1">
    <citation type="submission" date="2021-01" db="EMBL/GenBank/DDBJ databases">
        <authorList>
            <person name="Eckstrom K.M.E."/>
        </authorList>
    </citation>
    <scope>NUCLEOTIDE SEQUENCE</scope>
    <source>
        <strain evidence="2">UVCC 0001</strain>
    </source>
</reference>
<gene>
    <name evidence="2" type="ORF">QBZ16_004898</name>
</gene>
<organism evidence="2 3">
    <name type="scientific">Prototheca wickerhamii</name>
    <dbReference type="NCBI Taxonomy" id="3111"/>
    <lineage>
        <taxon>Eukaryota</taxon>
        <taxon>Viridiplantae</taxon>
        <taxon>Chlorophyta</taxon>
        <taxon>core chlorophytes</taxon>
        <taxon>Trebouxiophyceae</taxon>
        <taxon>Chlorellales</taxon>
        <taxon>Chlorellaceae</taxon>
        <taxon>Prototheca</taxon>
    </lineage>
</organism>
<accession>A0AAD9MGN4</accession>
<dbReference type="PANTHER" id="PTHR43917">
    <property type="match status" value="1"/>
</dbReference>
<dbReference type="Gene3D" id="1.20.1050.10">
    <property type="match status" value="1"/>
</dbReference>
<dbReference type="PROSITE" id="PS50405">
    <property type="entry name" value="GST_CTER"/>
    <property type="match status" value="1"/>
</dbReference>
<dbReference type="Gene3D" id="3.40.30.10">
    <property type="entry name" value="Glutaredoxin"/>
    <property type="match status" value="1"/>
</dbReference>
<dbReference type="Proteomes" id="UP001255856">
    <property type="component" value="Unassembled WGS sequence"/>
</dbReference>
<dbReference type="PANTHER" id="PTHR43917:SF8">
    <property type="entry name" value="GH16740P-RELATED"/>
    <property type="match status" value="1"/>
</dbReference>
<evidence type="ECO:0000313" key="2">
    <source>
        <dbReference type="EMBL" id="KAK2077264.1"/>
    </source>
</evidence>
<feature type="domain" description="GST C-terminal" evidence="1">
    <location>
        <begin position="1"/>
        <end position="153"/>
    </location>
</feature>
<dbReference type="Pfam" id="PF13410">
    <property type="entry name" value="GST_C_2"/>
    <property type="match status" value="1"/>
</dbReference>
<dbReference type="GO" id="GO:0004364">
    <property type="term" value="F:glutathione transferase activity"/>
    <property type="evidence" value="ECO:0007669"/>
    <property type="project" value="TreeGrafter"/>
</dbReference>
<dbReference type="InterPro" id="IPR010987">
    <property type="entry name" value="Glutathione-S-Trfase_C-like"/>
</dbReference>
<dbReference type="SUPFAM" id="SSF52833">
    <property type="entry name" value="Thioredoxin-like"/>
    <property type="match status" value="1"/>
</dbReference>
<proteinExistence type="predicted"/>
<comment type="caution">
    <text evidence="2">The sequence shown here is derived from an EMBL/GenBank/DDBJ whole genome shotgun (WGS) entry which is preliminary data.</text>
</comment>
<keyword evidence="3" id="KW-1185">Reference proteome</keyword>
<dbReference type="AlphaFoldDB" id="A0AAD9MGN4"/>
<sequence length="166" mass="18410">MTVDIYYSTLSSPSLAVRVFVEVAGIPHKLHSISLGAEENRGSDYLKLNPLGIVPYMKRALKDIDSVFLHDGQFVAGDEISVADLLLAVEVESLRAQDATSGPGYDDLLADHSRLRAWMERVASRCEPHYDRALRSMRAMAVELAKKRDDPAYEPDFVTIEGLSES</sequence>
<dbReference type="SUPFAM" id="SSF47616">
    <property type="entry name" value="GST C-terminal domain-like"/>
    <property type="match status" value="1"/>
</dbReference>
<protein>
    <recommendedName>
        <fullName evidence="1">GST C-terminal domain-containing protein</fullName>
    </recommendedName>
</protein>
<evidence type="ECO:0000259" key="1">
    <source>
        <dbReference type="PROSITE" id="PS50405"/>
    </source>
</evidence>
<name>A0AAD9MGN4_PROWI</name>
<dbReference type="InterPro" id="IPR036282">
    <property type="entry name" value="Glutathione-S-Trfase_C_sf"/>
</dbReference>
<dbReference type="InterPro" id="IPR051369">
    <property type="entry name" value="GST_Theta"/>
</dbReference>